<evidence type="ECO:0000313" key="2">
    <source>
        <dbReference type="Proteomes" id="UP001221597"/>
    </source>
</evidence>
<name>A0ABY8IXB4_9BACI</name>
<dbReference type="Proteomes" id="UP001221597">
    <property type="component" value="Chromosome"/>
</dbReference>
<dbReference type="EMBL" id="CP121671">
    <property type="protein sequence ID" value="WFT74878.1"/>
    <property type="molecule type" value="Genomic_DNA"/>
</dbReference>
<proteinExistence type="predicted"/>
<gene>
    <name evidence="1" type="ORF">P9989_00110</name>
</gene>
<reference evidence="1 2" key="1">
    <citation type="submission" date="2023-04" db="EMBL/GenBank/DDBJ databases">
        <title>Genome sequence of Halobacillus naozhouensis KACC 21980.</title>
        <authorList>
            <person name="Kim S."/>
            <person name="Heo J."/>
            <person name="Kwon S.-W."/>
        </authorList>
    </citation>
    <scope>NUCLEOTIDE SEQUENCE [LARGE SCALE GENOMIC DNA]</scope>
    <source>
        <strain evidence="1 2">KCTC 13234</strain>
    </source>
</reference>
<organism evidence="1 2">
    <name type="scientific">Halobacillus naozhouensis</name>
    <dbReference type="NCBI Taxonomy" id="554880"/>
    <lineage>
        <taxon>Bacteria</taxon>
        <taxon>Bacillati</taxon>
        <taxon>Bacillota</taxon>
        <taxon>Bacilli</taxon>
        <taxon>Bacillales</taxon>
        <taxon>Bacillaceae</taxon>
        <taxon>Halobacillus</taxon>
    </lineage>
</organism>
<protein>
    <recommendedName>
        <fullName evidence="3">YD repeat-containing protein</fullName>
    </recommendedName>
</protein>
<evidence type="ECO:0000313" key="1">
    <source>
        <dbReference type="EMBL" id="WFT74878.1"/>
    </source>
</evidence>
<sequence>MRTVEALNVNVKYHTYNDLGEPVVYTSQGRIITAGIVVMTSSDDVTFYEYDGRIDDTVHVYAENNRLFGFTYTTGDEEMYEKLSELIQDGASLTDWIRAGINMTQQSLGEA</sequence>
<evidence type="ECO:0008006" key="3">
    <source>
        <dbReference type="Google" id="ProtNLM"/>
    </source>
</evidence>
<dbReference type="RefSeq" id="WP_283076871.1">
    <property type="nucleotide sequence ID" value="NZ_CP121671.1"/>
</dbReference>
<keyword evidence="2" id="KW-1185">Reference proteome</keyword>
<accession>A0ABY8IXB4</accession>